<reference evidence="1" key="1">
    <citation type="submission" date="2018-10" db="EMBL/GenBank/DDBJ databases">
        <title>Effector identification in a new, highly contiguous assembly of the strawberry crown rot pathogen Phytophthora cactorum.</title>
        <authorList>
            <person name="Armitage A.D."/>
            <person name="Nellist C.F."/>
            <person name="Bates H."/>
            <person name="Vickerstaff R.J."/>
            <person name="Harrison R.J."/>
        </authorList>
    </citation>
    <scope>NUCLEOTIDE SEQUENCE</scope>
    <source>
        <strain evidence="1">4040</strain>
    </source>
</reference>
<protein>
    <submittedName>
        <fullName evidence="1">Uncharacterized protein</fullName>
    </submittedName>
</protein>
<dbReference type="EMBL" id="RCMK01000171">
    <property type="protein sequence ID" value="KAG2945902.1"/>
    <property type="molecule type" value="Genomic_DNA"/>
</dbReference>
<dbReference type="AlphaFoldDB" id="A0A8T1DW37"/>
<gene>
    <name evidence="1" type="ORF">PC117_g8085</name>
</gene>
<proteinExistence type="predicted"/>
<dbReference type="Proteomes" id="UP000736787">
    <property type="component" value="Unassembled WGS sequence"/>
</dbReference>
<evidence type="ECO:0000313" key="2">
    <source>
        <dbReference type="Proteomes" id="UP000736787"/>
    </source>
</evidence>
<name>A0A8T1DW37_9STRA</name>
<organism evidence="1 2">
    <name type="scientific">Phytophthora cactorum</name>
    <dbReference type="NCBI Taxonomy" id="29920"/>
    <lineage>
        <taxon>Eukaryota</taxon>
        <taxon>Sar</taxon>
        <taxon>Stramenopiles</taxon>
        <taxon>Oomycota</taxon>
        <taxon>Peronosporomycetes</taxon>
        <taxon>Peronosporales</taxon>
        <taxon>Peronosporaceae</taxon>
        <taxon>Phytophthora</taxon>
    </lineage>
</organism>
<comment type="caution">
    <text evidence="1">The sequence shown here is derived from an EMBL/GenBank/DDBJ whole genome shotgun (WGS) entry which is preliminary data.</text>
</comment>
<sequence length="71" mass="7875">MLKSKRLARRFGAEAFRWIPNVQVKVVSGCLSSKQCFASCALQFALWRDIRALLQCNSPILRSAGSSHPAP</sequence>
<accession>A0A8T1DW37</accession>
<evidence type="ECO:0000313" key="1">
    <source>
        <dbReference type="EMBL" id="KAG2945902.1"/>
    </source>
</evidence>